<dbReference type="GO" id="GO:0003677">
    <property type="term" value="F:DNA binding"/>
    <property type="evidence" value="ECO:0007669"/>
    <property type="project" value="UniProtKB-KW"/>
</dbReference>
<gene>
    <name evidence="6" type="primary">kdgR_4</name>
    <name evidence="6" type="ORF">BN996_01183</name>
</gene>
<evidence type="ECO:0000259" key="5">
    <source>
        <dbReference type="PROSITE" id="PS51078"/>
    </source>
</evidence>
<dbReference type="InterPro" id="IPR036390">
    <property type="entry name" value="WH_DNA-bd_sf"/>
</dbReference>
<evidence type="ECO:0000313" key="7">
    <source>
        <dbReference type="Proteomes" id="UP000198902"/>
    </source>
</evidence>
<dbReference type="Pfam" id="PF01614">
    <property type="entry name" value="IclR_C"/>
    <property type="match status" value="1"/>
</dbReference>
<keyword evidence="1" id="KW-0805">Transcription regulation</keyword>
<name>A0A0D6JQ52_9EURY</name>
<evidence type="ECO:0000256" key="3">
    <source>
        <dbReference type="ARBA" id="ARBA00023163"/>
    </source>
</evidence>
<dbReference type="Pfam" id="PF09339">
    <property type="entry name" value="HTH_IclR"/>
    <property type="match status" value="1"/>
</dbReference>
<dbReference type="EMBL" id="CSTE01000002">
    <property type="protein sequence ID" value="CQR49715.1"/>
    <property type="molecule type" value="Genomic_DNA"/>
</dbReference>
<dbReference type="GO" id="GO:0003700">
    <property type="term" value="F:DNA-binding transcription factor activity"/>
    <property type="evidence" value="ECO:0007669"/>
    <property type="project" value="TreeGrafter"/>
</dbReference>
<keyword evidence="3" id="KW-0804">Transcription</keyword>
<evidence type="ECO:0000256" key="2">
    <source>
        <dbReference type="ARBA" id="ARBA00023125"/>
    </source>
</evidence>
<dbReference type="InterPro" id="IPR029016">
    <property type="entry name" value="GAF-like_dom_sf"/>
</dbReference>
<organism evidence="6 7">
    <name type="scientific">Haloferax massiliensis</name>
    <dbReference type="NCBI Taxonomy" id="1476858"/>
    <lineage>
        <taxon>Archaea</taxon>
        <taxon>Methanobacteriati</taxon>
        <taxon>Methanobacteriota</taxon>
        <taxon>Stenosarchaea group</taxon>
        <taxon>Halobacteria</taxon>
        <taxon>Halobacteriales</taxon>
        <taxon>Haloferacaceae</taxon>
        <taxon>Haloferax</taxon>
    </lineage>
</organism>
<dbReference type="PROSITE" id="PS51077">
    <property type="entry name" value="HTH_ICLR"/>
    <property type="match status" value="1"/>
</dbReference>
<keyword evidence="7" id="KW-1185">Reference proteome</keyword>
<dbReference type="InterPro" id="IPR036388">
    <property type="entry name" value="WH-like_DNA-bd_sf"/>
</dbReference>
<dbReference type="PROSITE" id="PS51078">
    <property type="entry name" value="ICLR_ED"/>
    <property type="match status" value="1"/>
</dbReference>
<accession>A0A0D6JQ52</accession>
<protein>
    <submittedName>
        <fullName evidence="6">Transcriptional regulator KdgR</fullName>
    </submittedName>
</protein>
<dbReference type="Gene3D" id="1.10.10.10">
    <property type="entry name" value="Winged helix-like DNA-binding domain superfamily/Winged helix DNA-binding domain"/>
    <property type="match status" value="1"/>
</dbReference>
<dbReference type="AlphaFoldDB" id="A0A0D6JQ52"/>
<dbReference type="PANTHER" id="PTHR30136">
    <property type="entry name" value="HELIX-TURN-HELIX TRANSCRIPTIONAL REGULATOR, ICLR FAMILY"/>
    <property type="match status" value="1"/>
</dbReference>
<evidence type="ECO:0000313" key="6">
    <source>
        <dbReference type="EMBL" id="CQR49715.1"/>
    </source>
</evidence>
<sequence length="267" mass="29590">MSEGDAGDEPRRIKSVQTASRIVSVVQRLSNPTLGEICAELDASKGTIHTYLATLEDEGFLTRTGQSYRLGFRFVTLGESVRNETPLYRAGKEEVDALAATTHEYAHLTVEHRGREVTIYESRGDDAVATDYHLRMRETPQHLHYSASGKALLSQFDDDRVRSILDSEGLVGQTENTITDRDELFAALERVRERGYAVNDEEEIRGMRSVGAPVRGVDGAVCGAVSVTAPTSRLTGERFETEVPELVTETANLIELNLETAVFERNR</sequence>
<proteinExistence type="predicted"/>
<dbReference type="SUPFAM" id="SSF55781">
    <property type="entry name" value="GAF domain-like"/>
    <property type="match status" value="1"/>
</dbReference>
<dbReference type="Gene3D" id="3.30.450.40">
    <property type="match status" value="1"/>
</dbReference>
<reference evidence="7" key="1">
    <citation type="submission" date="2015-03" db="EMBL/GenBank/DDBJ databases">
        <authorList>
            <person name="Urmite Genomes"/>
        </authorList>
    </citation>
    <scope>NUCLEOTIDE SEQUENCE [LARGE SCALE GENOMIC DNA]</scope>
    <source>
        <strain evidence="7">Arc-Hr</strain>
    </source>
</reference>
<dbReference type="RefSeq" id="WP_089777579.1">
    <property type="nucleotide sequence ID" value="NZ_CABLRR010000002.1"/>
</dbReference>
<evidence type="ECO:0000259" key="4">
    <source>
        <dbReference type="PROSITE" id="PS51077"/>
    </source>
</evidence>
<evidence type="ECO:0000256" key="1">
    <source>
        <dbReference type="ARBA" id="ARBA00023015"/>
    </source>
</evidence>
<dbReference type="OrthoDB" id="14763at2157"/>
<dbReference type="Proteomes" id="UP000198902">
    <property type="component" value="Unassembled WGS sequence"/>
</dbReference>
<dbReference type="InterPro" id="IPR050707">
    <property type="entry name" value="HTH_MetabolicPath_Reg"/>
</dbReference>
<dbReference type="SUPFAM" id="SSF46785">
    <property type="entry name" value="Winged helix' DNA-binding domain"/>
    <property type="match status" value="1"/>
</dbReference>
<dbReference type="InterPro" id="IPR014757">
    <property type="entry name" value="Tscrpt_reg_IclR_C"/>
</dbReference>
<keyword evidence="2" id="KW-0238">DNA-binding</keyword>
<dbReference type="SMART" id="SM00346">
    <property type="entry name" value="HTH_ICLR"/>
    <property type="match status" value="1"/>
</dbReference>
<feature type="domain" description="HTH iclR-type" evidence="4">
    <location>
        <begin position="16"/>
        <end position="72"/>
    </location>
</feature>
<dbReference type="InterPro" id="IPR005471">
    <property type="entry name" value="Tscrpt_reg_IclR_N"/>
</dbReference>
<dbReference type="GO" id="GO:0045892">
    <property type="term" value="P:negative regulation of DNA-templated transcription"/>
    <property type="evidence" value="ECO:0007669"/>
    <property type="project" value="TreeGrafter"/>
</dbReference>
<feature type="domain" description="IclR-ED" evidence="5">
    <location>
        <begin position="73"/>
        <end position="260"/>
    </location>
</feature>
<dbReference type="PANTHER" id="PTHR30136:SF35">
    <property type="entry name" value="HTH-TYPE TRANSCRIPTIONAL REGULATOR RV1719"/>
    <property type="match status" value="1"/>
</dbReference>